<evidence type="ECO:0000256" key="3">
    <source>
        <dbReference type="ARBA" id="ARBA00023315"/>
    </source>
</evidence>
<evidence type="ECO:0000313" key="6">
    <source>
        <dbReference type="EMBL" id="RLJ67884.1"/>
    </source>
</evidence>
<evidence type="ECO:0000256" key="4">
    <source>
        <dbReference type="SAM" id="Phobius"/>
    </source>
</evidence>
<proteinExistence type="predicted"/>
<dbReference type="EMBL" id="RCCI01000004">
    <property type="protein sequence ID" value="RLJ67884.1"/>
    <property type="molecule type" value="Genomic_DNA"/>
</dbReference>
<dbReference type="RefSeq" id="WP_243642497.1">
    <property type="nucleotide sequence ID" value="NZ_BHVV01000001.1"/>
</dbReference>
<dbReference type="SUPFAM" id="SSF69593">
    <property type="entry name" value="Glycerol-3-phosphate (1)-acyltransferase"/>
    <property type="match status" value="1"/>
</dbReference>
<name>A0A497XJ40_9PROT</name>
<dbReference type="PANTHER" id="PTHR10434">
    <property type="entry name" value="1-ACYL-SN-GLYCEROL-3-PHOSPHATE ACYLTRANSFERASE"/>
    <property type="match status" value="1"/>
</dbReference>
<sequence>MSERRPGATTYLRSALFMAAMLVVTPTFVTLLLCCFWLPLRQRRLFVMPYVNAVMWMVRHILGIRHRVVGAENIPAEPCVILCKHQSAWETFALQQVFRLTSFVYKRELHWLPFFGWGLWLMPFVAIDRGAGKEALNQVASRGMERLADGYSVVIFPEGTRVAPGHKKRFKVGGAWLAKKAGVPAVPVALDSGECWRRQAFLKTPGLVTMSIGPAIDPAGLKPEEINARAEGWIESEMRRISPHRYRHETPPAATVSAA</sequence>
<dbReference type="PANTHER" id="PTHR10434:SF40">
    <property type="entry name" value="1-ACYL-SN-GLYCEROL-3-PHOSPHATE ACYLTRANSFERASE"/>
    <property type="match status" value="1"/>
</dbReference>
<dbReference type="InterPro" id="IPR002123">
    <property type="entry name" value="Plipid/glycerol_acylTrfase"/>
</dbReference>
<keyword evidence="3 6" id="KW-0012">Acyltransferase</keyword>
<comment type="pathway">
    <text evidence="1">Lipid metabolism.</text>
</comment>
<dbReference type="Proteomes" id="UP000268908">
    <property type="component" value="Unassembled WGS sequence"/>
</dbReference>
<reference evidence="6 7" key="1">
    <citation type="submission" date="2018-10" db="EMBL/GenBank/DDBJ databases">
        <title>Genomic Encyclopedia of Type Strains, Phase IV (KMG-IV): sequencing the most valuable type-strain genomes for metagenomic binning, comparative biology and taxonomic classification.</title>
        <authorList>
            <person name="Goeker M."/>
        </authorList>
    </citation>
    <scope>NUCLEOTIDE SEQUENCE [LARGE SCALE GENOMIC DNA]</scope>
    <source>
        <strain evidence="6 7">DSM 26916</strain>
    </source>
</reference>
<feature type="domain" description="Phospholipid/glycerol acyltransferase" evidence="5">
    <location>
        <begin position="79"/>
        <end position="193"/>
    </location>
</feature>
<evidence type="ECO:0000259" key="5">
    <source>
        <dbReference type="SMART" id="SM00563"/>
    </source>
</evidence>
<organism evidence="6 7">
    <name type="scientific">Sulfurisoma sediminicola</name>
    <dbReference type="NCBI Taxonomy" id="1381557"/>
    <lineage>
        <taxon>Bacteria</taxon>
        <taxon>Pseudomonadati</taxon>
        <taxon>Pseudomonadota</taxon>
        <taxon>Betaproteobacteria</taxon>
        <taxon>Nitrosomonadales</taxon>
        <taxon>Sterolibacteriaceae</taxon>
        <taxon>Sulfurisoma</taxon>
    </lineage>
</organism>
<dbReference type="GO" id="GO:0006654">
    <property type="term" value="P:phosphatidic acid biosynthetic process"/>
    <property type="evidence" value="ECO:0007669"/>
    <property type="project" value="TreeGrafter"/>
</dbReference>
<evidence type="ECO:0000256" key="2">
    <source>
        <dbReference type="ARBA" id="ARBA00022679"/>
    </source>
</evidence>
<evidence type="ECO:0000313" key="7">
    <source>
        <dbReference type="Proteomes" id="UP000268908"/>
    </source>
</evidence>
<dbReference type="GO" id="GO:0003841">
    <property type="term" value="F:1-acylglycerol-3-phosphate O-acyltransferase activity"/>
    <property type="evidence" value="ECO:0007669"/>
    <property type="project" value="TreeGrafter"/>
</dbReference>
<keyword evidence="4" id="KW-1133">Transmembrane helix</keyword>
<dbReference type="AlphaFoldDB" id="A0A497XJ40"/>
<dbReference type="Pfam" id="PF01553">
    <property type="entry name" value="Acyltransferase"/>
    <property type="match status" value="1"/>
</dbReference>
<keyword evidence="4" id="KW-0472">Membrane</keyword>
<keyword evidence="4" id="KW-0812">Transmembrane</keyword>
<dbReference type="CDD" id="cd07989">
    <property type="entry name" value="LPLAT_AGPAT-like"/>
    <property type="match status" value="1"/>
</dbReference>
<feature type="transmembrane region" description="Helical" evidence="4">
    <location>
        <begin position="109"/>
        <end position="127"/>
    </location>
</feature>
<evidence type="ECO:0000256" key="1">
    <source>
        <dbReference type="ARBA" id="ARBA00005189"/>
    </source>
</evidence>
<accession>A0A497XJ40</accession>
<protein>
    <submittedName>
        <fullName evidence="6">1-acyl-sn-glycerol-3-phosphate acyltransferase</fullName>
    </submittedName>
</protein>
<feature type="transmembrane region" description="Helical" evidence="4">
    <location>
        <begin position="15"/>
        <end position="38"/>
    </location>
</feature>
<gene>
    <name evidence="6" type="ORF">DFR35_0436</name>
</gene>
<comment type="caution">
    <text evidence="6">The sequence shown here is derived from an EMBL/GenBank/DDBJ whole genome shotgun (WGS) entry which is preliminary data.</text>
</comment>
<keyword evidence="2 6" id="KW-0808">Transferase</keyword>
<keyword evidence="7" id="KW-1185">Reference proteome</keyword>
<dbReference type="SMART" id="SM00563">
    <property type="entry name" value="PlsC"/>
    <property type="match status" value="1"/>
</dbReference>